<evidence type="ECO:0000256" key="7">
    <source>
        <dbReference type="ARBA" id="ARBA00022723"/>
    </source>
</evidence>
<evidence type="ECO:0000256" key="15">
    <source>
        <dbReference type="SAM" id="SignalP"/>
    </source>
</evidence>
<feature type="binding site" description="axial binding residue" evidence="13">
    <location>
        <position position="453"/>
    </location>
    <ligand>
        <name>heme</name>
        <dbReference type="ChEBI" id="CHEBI:30413"/>
    </ligand>
    <ligandPart>
        <name>Fe</name>
        <dbReference type="ChEBI" id="CHEBI:18248"/>
    </ligandPart>
</feature>
<feature type="signal peptide" evidence="15">
    <location>
        <begin position="1"/>
        <end position="19"/>
    </location>
</feature>
<evidence type="ECO:0000256" key="8">
    <source>
        <dbReference type="ARBA" id="ARBA00022989"/>
    </source>
</evidence>
<keyword evidence="10 13" id="KW-0408">Iron</keyword>
<keyword evidence="7 13" id="KW-0479">Metal-binding</keyword>
<evidence type="ECO:0000256" key="4">
    <source>
        <dbReference type="ARBA" id="ARBA00010617"/>
    </source>
</evidence>
<dbReference type="Gene3D" id="1.10.630.10">
    <property type="entry name" value="Cytochrome P450"/>
    <property type="match status" value="1"/>
</dbReference>
<evidence type="ECO:0000256" key="13">
    <source>
        <dbReference type="PIRSR" id="PIRSR602401-1"/>
    </source>
</evidence>
<evidence type="ECO:0000256" key="12">
    <source>
        <dbReference type="ARBA" id="ARBA00023136"/>
    </source>
</evidence>
<reference evidence="16 17" key="1">
    <citation type="submission" date="2019-05" db="EMBL/GenBank/DDBJ databases">
        <title>Mikania micrantha, genome provides insights into the molecular mechanism of rapid growth.</title>
        <authorList>
            <person name="Liu B."/>
        </authorList>
    </citation>
    <scope>NUCLEOTIDE SEQUENCE [LARGE SCALE GENOMIC DNA]</scope>
    <source>
        <strain evidence="16">NLD-2019</strain>
        <tissue evidence="16">Leaf</tissue>
    </source>
</reference>
<evidence type="ECO:0000256" key="9">
    <source>
        <dbReference type="ARBA" id="ARBA00023002"/>
    </source>
</evidence>
<comment type="subcellular location">
    <subcellularLocation>
        <location evidence="2">Membrane</location>
        <topology evidence="2">Single-pass membrane protein</topology>
    </subcellularLocation>
</comment>
<evidence type="ECO:0000256" key="2">
    <source>
        <dbReference type="ARBA" id="ARBA00004167"/>
    </source>
</evidence>
<gene>
    <name evidence="16" type="ORF">E3N88_39287</name>
</gene>
<dbReference type="InterPro" id="IPR002401">
    <property type="entry name" value="Cyt_P450_E_grp-I"/>
</dbReference>
<dbReference type="Pfam" id="PF00067">
    <property type="entry name" value="p450"/>
    <property type="match status" value="1"/>
</dbReference>
<protein>
    <recommendedName>
        <fullName evidence="18">Cytochrome P450</fullName>
    </recommendedName>
</protein>
<comment type="cofactor">
    <cofactor evidence="1 13">
        <name>heme</name>
        <dbReference type="ChEBI" id="CHEBI:30413"/>
    </cofactor>
</comment>
<evidence type="ECO:0000313" key="16">
    <source>
        <dbReference type="EMBL" id="KAD2805910.1"/>
    </source>
</evidence>
<feature type="chain" id="PRO_5024396447" description="Cytochrome P450" evidence="15">
    <location>
        <begin position="20"/>
        <end position="518"/>
    </location>
</feature>
<evidence type="ECO:0000313" key="17">
    <source>
        <dbReference type="Proteomes" id="UP000326396"/>
    </source>
</evidence>
<dbReference type="Proteomes" id="UP000326396">
    <property type="component" value="Linkage Group LG8"/>
</dbReference>
<dbReference type="OrthoDB" id="2789670at2759"/>
<evidence type="ECO:0000256" key="10">
    <source>
        <dbReference type="ARBA" id="ARBA00023004"/>
    </source>
</evidence>
<dbReference type="GO" id="GO:0051762">
    <property type="term" value="P:sesquiterpene biosynthetic process"/>
    <property type="evidence" value="ECO:0007669"/>
    <property type="project" value="UniProtKB-ARBA"/>
</dbReference>
<comment type="similarity">
    <text evidence="4 14">Belongs to the cytochrome P450 family.</text>
</comment>
<dbReference type="PANTHER" id="PTHR47955">
    <property type="entry name" value="CYTOCHROME P450 FAMILY 71 PROTEIN"/>
    <property type="match status" value="1"/>
</dbReference>
<dbReference type="InterPro" id="IPR017972">
    <property type="entry name" value="Cyt_P450_CS"/>
</dbReference>
<dbReference type="InterPro" id="IPR001128">
    <property type="entry name" value="Cyt_P450"/>
</dbReference>
<dbReference type="EMBL" id="SZYD01000018">
    <property type="protein sequence ID" value="KAD2805910.1"/>
    <property type="molecule type" value="Genomic_DNA"/>
</dbReference>
<dbReference type="GO" id="GO:0020037">
    <property type="term" value="F:heme binding"/>
    <property type="evidence" value="ECO:0007669"/>
    <property type="project" value="InterPro"/>
</dbReference>
<keyword evidence="11 14" id="KW-0503">Monooxygenase</keyword>
<keyword evidence="17" id="KW-1185">Reference proteome</keyword>
<accession>A0A5N6LWJ4</accession>
<dbReference type="InterPro" id="IPR036396">
    <property type="entry name" value="Cyt_P450_sf"/>
</dbReference>
<keyword evidence="15" id="KW-0732">Signal</keyword>
<comment type="caution">
    <text evidence="16">The sequence shown here is derived from an EMBL/GenBank/DDBJ whole genome shotgun (WGS) entry which is preliminary data.</text>
</comment>
<dbReference type="CDD" id="cd11072">
    <property type="entry name" value="CYP71-like"/>
    <property type="match status" value="1"/>
</dbReference>
<evidence type="ECO:0000256" key="11">
    <source>
        <dbReference type="ARBA" id="ARBA00023033"/>
    </source>
</evidence>
<evidence type="ECO:0000256" key="6">
    <source>
        <dbReference type="ARBA" id="ARBA00022692"/>
    </source>
</evidence>
<keyword evidence="5 13" id="KW-0349">Heme</keyword>
<dbReference type="PRINTS" id="PR00385">
    <property type="entry name" value="P450"/>
</dbReference>
<proteinExistence type="inferred from homology"/>
<dbReference type="PROSITE" id="PS00086">
    <property type="entry name" value="CYTOCHROME_P450"/>
    <property type="match status" value="1"/>
</dbReference>
<dbReference type="PANTHER" id="PTHR47955:SF22">
    <property type="entry name" value="CYTOCHROME P450 83B1-LIKE"/>
    <property type="match status" value="1"/>
</dbReference>
<dbReference type="GO" id="GO:0005506">
    <property type="term" value="F:iron ion binding"/>
    <property type="evidence" value="ECO:0007669"/>
    <property type="project" value="InterPro"/>
</dbReference>
<dbReference type="AlphaFoldDB" id="A0A5N6LWJ4"/>
<keyword evidence="6" id="KW-0812">Transmembrane</keyword>
<dbReference type="GO" id="GO:0016712">
    <property type="term" value="F:oxidoreductase activity, acting on paired donors, with incorporation or reduction of molecular oxygen, reduced flavin or flavoprotein as one donor, and incorporation of one atom of oxygen"/>
    <property type="evidence" value="ECO:0007669"/>
    <property type="project" value="UniProtKB-ARBA"/>
</dbReference>
<evidence type="ECO:0000256" key="1">
    <source>
        <dbReference type="ARBA" id="ARBA00001971"/>
    </source>
</evidence>
<dbReference type="SUPFAM" id="SSF48264">
    <property type="entry name" value="Cytochrome P450"/>
    <property type="match status" value="1"/>
</dbReference>
<sequence>MQLPYLFLLLLPIISFLHLLPKIIKRKQSFNRPPGPHGLPFIGNLHQIDQSSLHTSLWNLTKPYGPIVSLRFGFNSAVVISSASLAKEILQTQDLVFCDRPLFTSQRKMTYNGIDIAFSSYNQNWRDMRKIFSLHLFSPRRVQSFRFIREDEVSSAMKTLHDRALSSEKINLIELMKNLMNNVMLRVCFGERYQDVCQKSKVLGLIDEVQEHLVYLCVSDIWPGLPFGGLVDRLMGKMSRLKKCSQDLDSFFQQLIDEHMIINKQKHDSYKEFEDVIDVLLQLAKDKFFNLTHEHIKAMLMDVLVAGTDTVAATVVWAMSLLINNPKAMKKAQEEVRNVIGIDGKLDEDHHLPRLTYLKAVIKETMRLYPPAPLLVPRETRKDAIVNGYEIKQKTLVYVNAWAIGRDPKSWDKPELFLPERFLGRCDIDIDINFKGNHNDFELIPFGAGRRICPGMSTGDVMLEVLLANFLYMFDWGLPKDEVIDFDTKPGITMHKRNQLCLLPKLYFENTFEPSQGA</sequence>
<organism evidence="16 17">
    <name type="scientific">Mikania micrantha</name>
    <name type="common">bitter vine</name>
    <dbReference type="NCBI Taxonomy" id="192012"/>
    <lineage>
        <taxon>Eukaryota</taxon>
        <taxon>Viridiplantae</taxon>
        <taxon>Streptophyta</taxon>
        <taxon>Embryophyta</taxon>
        <taxon>Tracheophyta</taxon>
        <taxon>Spermatophyta</taxon>
        <taxon>Magnoliopsida</taxon>
        <taxon>eudicotyledons</taxon>
        <taxon>Gunneridae</taxon>
        <taxon>Pentapetalae</taxon>
        <taxon>asterids</taxon>
        <taxon>campanulids</taxon>
        <taxon>Asterales</taxon>
        <taxon>Asteraceae</taxon>
        <taxon>Asteroideae</taxon>
        <taxon>Heliantheae alliance</taxon>
        <taxon>Eupatorieae</taxon>
        <taxon>Mikania</taxon>
    </lineage>
</organism>
<dbReference type="FunFam" id="1.10.630.10:FF:000011">
    <property type="entry name" value="Cytochrome P450 83B1"/>
    <property type="match status" value="1"/>
</dbReference>
<name>A0A5N6LWJ4_9ASTR</name>
<evidence type="ECO:0000256" key="14">
    <source>
        <dbReference type="RuleBase" id="RU000461"/>
    </source>
</evidence>
<keyword evidence="9 14" id="KW-0560">Oxidoreductase</keyword>
<comment type="pathway">
    <text evidence="3">Secondary metabolite biosynthesis; terpenoid biosynthesis.</text>
</comment>
<evidence type="ECO:0008006" key="18">
    <source>
        <dbReference type="Google" id="ProtNLM"/>
    </source>
</evidence>
<evidence type="ECO:0000256" key="5">
    <source>
        <dbReference type="ARBA" id="ARBA00022617"/>
    </source>
</evidence>
<keyword evidence="8" id="KW-1133">Transmembrane helix</keyword>
<evidence type="ECO:0000256" key="3">
    <source>
        <dbReference type="ARBA" id="ARBA00004721"/>
    </source>
</evidence>
<keyword evidence="12" id="KW-0472">Membrane</keyword>
<dbReference type="GO" id="GO:0016020">
    <property type="term" value="C:membrane"/>
    <property type="evidence" value="ECO:0007669"/>
    <property type="project" value="UniProtKB-SubCell"/>
</dbReference>
<dbReference type="PRINTS" id="PR00463">
    <property type="entry name" value="EP450I"/>
</dbReference>